<feature type="domain" description="Yeast cell wall synthesis Kre9/Knh1-like N-terminal" evidence="2">
    <location>
        <begin position="354"/>
        <end position="422"/>
    </location>
</feature>
<keyword evidence="1" id="KW-0732">Signal</keyword>
<comment type="caution">
    <text evidence="3">The sequence shown here is derived from an EMBL/GenBank/DDBJ whole genome shotgun (WGS) entry which is preliminary data.</text>
</comment>
<dbReference type="InterPro" id="IPR052982">
    <property type="entry name" value="SRP1/TIP1-like"/>
</dbReference>
<gene>
    <name evidence="3" type="ORF">A0J61_00783</name>
</gene>
<evidence type="ECO:0000313" key="4">
    <source>
        <dbReference type="Proteomes" id="UP000093000"/>
    </source>
</evidence>
<protein>
    <recommendedName>
        <fullName evidence="2">Yeast cell wall synthesis Kre9/Knh1-like N-terminal domain-containing protein</fullName>
    </recommendedName>
</protein>
<dbReference type="Pfam" id="PF10342">
    <property type="entry name" value="Kre9_KNH"/>
    <property type="match status" value="1"/>
</dbReference>
<dbReference type="STRING" id="101091.A0A1C7NPZ0"/>
<dbReference type="OrthoDB" id="550575at2759"/>
<dbReference type="PANTHER" id="PTHR40633">
    <property type="entry name" value="MATRIX PROTEIN, PUTATIVE (AFU_ORTHOLOGUE AFUA_8G05410)-RELATED"/>
    <property type="match status" value="1"/>
</dbReference>
<dbReference type="AlphaFoldDB" id="A0A1C7NPZ0"/>
<keyword evidence="4" id="KW-1185">Reference proteome</keyword>
<name>A0A1C7NPZ0_9FUNG</name>
<sequence>MTCKLPLDLQQVICKYAILDRKNRYEYNSLFVKTALTVNKTWAYFVCRVIYRHYRIKSYLAFIGFVKTITSLQSLLPYGLFVRSIDLTPVNKYGIDMRAHRLFRCCPNIVEMTLGHPTTLKSETIREITKYNTRLHTLSMGGIESFPFMLECDFSGMKRLEHVTLKTTPLLSSSLMTLPAKHLQSIRLIQMDAITPDELLTFCQSHISIHAIAISNCRGLLVPALGTVLARLMHSLELTTIELEGSHVTDAVLCDLFSQVPKDTQLEHFKLTNTHITSQFILDLPKQHLQPYHYYIPLYMVIWHQATQNQALSGLRAKNTKLFGVISHLCFIAISHANFVGCLVDDKQQPDMRKTWTSFNIDFMTGDNRDQKFLKRVAKGLNANNTTSFKWTAPNVEPYAPIYFFKFTNDNGELNWTTRFGIAGPHGELEKPTFSKQLDGDMIPWGIGKIVEPKTNHSTSPTVTSAVEKTTPERNVEKNAAIPIAVSREDTSSAPEQLPSLLFISCFAFYLTFLLI</sequence>
<dbReference type="Proteomes" id="UP000093000">
    <property type="component" value="Unassembled WGS sequence"/>
</dbReference>
<evidence type="ECO:0000313" key="3">
    <source>
        <dbReference type="EMBL" id="OBZ91172.1"/>
    </source>
</evidence>
<dbReference type="InParanoid" id="A0A1C7NPZ0"/>
<dbReference type="EMBL" id="LUGH01000020">
    <property type="protein sequence ID" value="OBZ91172.1"/>
    <property type="molecule type" value="Genomic_DNA"/>
</dbReference>
<dbReference type="InterPro" id="IPR032675">
    <property type="entry name" value="LRR_dom_sf"/>
</dbReference>
<dbReference type="SUPFAM" id="SSF52047">
    <property type="entry name" value="RNI-like"/>
    <property type="match status" value="1"/>
</dbReference>
<reference evidence="3 4" key="1">
    <citation type="submission" date="2016-03" db="EMBL/GenBank/DDBJ databases">
        <title>Choanephora cucurbitarum.</title>
        <authorList>
            <person name="Min B."/>
            <person name="Park H."/>
            <person name="Park J.-H."/>
            <person name="Shin H.-D."/>
            <person name="Choi I.-G."/>
        </authorList>
    </citation>
    <scope>NUCLEOTIDE SEQUENCE [LARGE SCALE GENOMIC DNA]</scope>
    <source>
        <strain evidence="3 4">KUS-F28377</strain>
    </source>
</reference>
<proteinExistence type="predicted"/>
<dbReference type="Gene3D" id="3.80.10.10">
    <property type="entry name" value="Ribonuclease Inhibitor"/>
    <property type="match status" value="1"/>
</dbReference>
<dbReference type="InterPro" id="IPR018466">
    <property type="entry name" value="Kre9/Knh1-like_N"/>
</dbReference>
<organism evidence="3 4">
    <name type="scientific">Choanephora cucurbitarum</name>
    <dbReference type="NCBI Taxonomy" id="101091"/>
    <lineage>
        <taxon>Eukaryota</taxon>
        <taxon>Fungi</taxon>
        <taxon>Fungi incertae sedis</taxon>
        <taxon>Mucoromycota</taxon>
        <taxon>Mucoromycotina</taxon>
        <taxon>Mucoromycetes</taxon>
        <taxon>Mucorales</taxon>
        <taxon>Mucorineae</taxon>
        <taxon>Choanephoraceae</taxon>
        <taxon>Choanephoroideae</taxon>
        <taxon>Choanephora</taxon>
    </lineage>
</organism>
<evidence type="ECO:0000259" key="2">
    <source>
        <dbReference type="Pfam" id="PF10342"/>
    </source>
</evidence>
<accession>A0A1C7NPZ0</accession>
<evidence type="ECO:0000256" key="1">
    <source>
        <dbReference type="ARBA" id="ARBA00022729"/>
    </source>
</evidence>
<dbReference type="PANTHER" id="PTHR40633:SF1">
    <property type="entry name" value="GPI ANCHORED SERINE-THREONINE RICH PROTEIN (AFU_ORTHOLOGUE AFUA_1G03630)"/>
    <property type="match status" value="1"/>
</dbReference>